<dbReference type="GeneTree" id="ENSGT00940000154486"/>
<keyword evidence="11" id="KW-0010">Activator</keyword>
<keyword evidence="13" id="KW-0539">Nucleus</keyword>
<dbReference type="HOGENOM" id="CLU_010044_1_0_1"/>
<dbReference type="InterPro" id="IPR013655">
    <property type="entry name" value="PAS_fold_3"/>
</dbReference>
<keyword evidence="9" id="KW-0090">Biological rhythms</keyword>
<evidence type="ECO:0000256" key="2">
    <source>
        <dbReference type="ARBA" id="ARBA00004496"/>
    </source>
</evidence>
<name>H2TFF1_TAKRU</name>
<dbReference type="GO" id="GO:0005634">
    <property type="term" value="C:nucleus"/>
    <property type="evidence" value="ECO:0007669"/>
    <property type="project" value="UniProtKB-SubCell"/>
</dbReference>
<keyword evidence="7" id="KW-0013">ADP-ribosylation</keyword>
<keyword evidence="18" id="KW-1185">Reference proteome</keyword>
<dbReference type="InParanoid" id="H2TFF1"/>
<dbReference type="GO" id="GO:0048511">
    <property type="term" value="P:rhythmic process"/>
    <property type="evidence" value="ECO:0007669"/>
    <property type="project" value="UniProtKB-KW"/>
</dbReference>
<dbReference type="Gene3D" id="3.30.450.20">
    <property type="entry name" value="PAS domain"/>
    <property type="match status" value="2"/>
</dbReference>
<dbReference type="GO" id="GO:0006805">
    <property type="term" value="P:xenobiotic metabolic process"/>
    <property type="evidence" value="ECO:0007669"/>
    <property type="project" value="InterPro"/>
</dbReference>
<dbReference type="InterPro" id="IPR013767">
    <property type="entry name" value="PAS_fold"/>
</dbReference>
<reference evidence="17" key="3">
    <citation type="submission" date="2025-09" db="UniProtKB">
        <authorList>
            <consortium name="Ensembl"/>
        </authorList>
    </citation>
    <scope>IDENTIFICATION</scope>
</reference>
<evidence type="ECO:0000256" key="9">
    <source>
        <dbReference type="ARBA" id="ARBA00023108"/>
    </source>
</evidence>
<keyword evidence="10" id="KW-0238">DNA-binding</keyword>
<proteinExistence type="predicted"/>
<evidence type="ECO:0000259" key="16">
    <source>
        <dbReference type="PROSITE" id="PS50888"/>
    </source>
</evidence>
<feature type="compositionally biased region" description="Polar residues" evidence="14">
    <location>
        <begin position="23"/>
        <end position="33"/>
    </location>
</feature>
<organism evidence="17 18">
    <name type="scientific">Takifugu rubripes</name>
    <name type="common">Japanese pufferfish</name>
    <name type="synonym">Fugu rubripes</name>
    <dbReference type="NCBI Taxonomy" id="31033"/>
    <lineage>
        <taxon>Eukaryota</taxon>
        <taxon>Metazoa</taxon>
        <taxon>Chordata</taxon>
        <taxon>Craniata</taxon>
        <taxon>Vertebrata</taxon>
        <taxon>Euteleostomi</taxon>
        <taxon>Actinopterygii</taxon>
        <taxon>Neopterygii</taxon>
        <taxon>Teleostei</taxon>
        <taxon>Neoteleostei</taxon>
        <taxon>Acanthomorphata</taxon>
        <taxon>Eupercaria</taxon>
        <taxon>Tetraodontiformes</taxon>
        <taxon>Tetradontoidea</taxon>
        <taxon>Tetraodontidae</taxon>
        <taxon>Takifugu</taxon>
    </lineage>
</organism>
<comment type="subcellular location">
    <subcellularLocation>
        <location evidence="2">Cytoplasm</location>
    </subcellularLocation>
    <subcellularLocation>
        <location evidence="1">Nucleus</location>
    </subcellularLocation>
</comment>
<feature type="domain" description="BHLH" evidence="16">
    <location>
        <begin position="26"/>
        <end position="79"/>
    </location>
</feature>
<feature type="compositionally biased region" description="Polar residues" evidence="14">
    <location>
        <begin position="89"/>
        <end position="109"/>
    </location>
</feature>
<evidence type="ECO:0000313" key="17">
    <source>
        <dbReference type="Ensembl" id="ENSTRUP00000023397.3"/>
    </source>
</evidence>
<dbReference type="SMART" id="SM00091">
    <property type="entry name" value="PAS"/>
    <property type="match status" value="2"/>
</dbReference>
<protein>
    <recommendedName>
        <fullName evidence="3">Aryl hydrocarbon receptor</fullName>
    </recommendedName>
</protein>
<dbReference type="Ensembl" id="ENSTRUT00000023494.3">
    <property type="protein sequence ID" value="ENSTRUP00000023397.3"/>
    <property type="gene ID" value="ENSTRUG00000009303.3"/>
</dbReference>
<evidence type="ECO:0000256" key="7">
    <source>
        <dbReference type="ARBA" id="ARBA00022765"/>
    </source>
</evidence>
<keyword evidence="12" id="KW-0804">Transcription</keyword>
<evidence type="ECO:0000256" key="12">
    <source>
        <dbReference type="ARBA" id="ARBA00023163"/>
    </source>
</evidence>
<dbReference type="FunFam" id="3.30.450.20:FF:000019">
    <property type="entry name" value="Aryl hydrocarbon receptor 1"/>
    <property type="match status" value="1"/>
</dbReference>
<dbReference type="Gene3D" id="4.10.280.10">
    <property type="entry name" value="Helix-loop-helix DNA-binding domain"/>
    <property type="match status" value="1"/>
</dbReference>
<keyword evidence="4" id="KW-0963">Cytoplasm</keyword>
<evidence type="ECO:0000259" key="15">
    <source>
        <dbReference type="PROSITE" id="PS50112"/>
    </source>
</evidence>
<evidence type="ECO:0000256" key="1">
    <source>
        <dbReference type="ARBA" id="ARBA00004123"/>
    </source>
</evidence>
<dbReference type="InterPro" id="IPR000014">
    <property type="entry name" value="PAS"/>
</dbReference>
<dbReference type="eggNOG" id="KOG3560">
    <property type="taxonomic scope" value="Eukaryota"/>
</dbReference>
<evidence type="ECO:0000256" key="5">
    <source>
        <dbReference type="ARBA" id="ARBA00022491"/>
    </source>
</evidence>
<keyword evidence="6" id="KW-0677">Repeat</keyword>
<evidence type="ECO:0000256" key="3">
    <source>
        <dbReference type="ARBA" id="ARBA00015909"/>
    </source>
</evidence>
<feature type="region of interest" description="Disordered" evidence="14">
    <location>
        <begin position="89"/>
        <end position="111"/>
    </location>
</feature>
<reference evidence="17" key="2">
    <citation type="submission" date="2025-08" db="UniProtKB">
        <authorList>
            <consortium name="Ensembl"/>
        </authorList>
    </citation>
    <scope>IDENTIFICATION</scope>
</reference>
<keyword evidence="5" id="KW-0678">Repressor</keyword>
<feature type="domain" description="PAS" evidence="15">
    <location>
        <begin position="117"/>
        <end position="180"/>
    </location>
</feature>
<dbReference type="SUPFAM" id="SSF47459">
    <property type="entry name" value="HLH, helix-loop-helix DNA-binding domain"/>
    <property type="match status" value="1"/>
</dbReference>
<dbReference type="GO" id="GO:0004879">
    <property type="term" value="F:nuclear receptor activity"/>
    <property type="evidence" value="ECO:0007669"/>
    <property type="project" value="UniProtKB-ARBA"/>
</dbReference>
<dbReference type="PANTHER" id="PTHR10649:SF17">
    <property type="entry name" value="ARYL HYDROCARBON RECEPTOR 2"/>
    <property type="match status" value="1"/>
</dbReference>
<accession>H2TFF1</accession>
<evidence type="ECO:0000256" key="4">
    <source>
        <dbReference type="ARBA" id="ARBA00022490"/>
    </source>
</evidence>
<evidence type="ECO:0000256" key="6">
    <source>
        <dbReference type="ARBA" id="ARBA00022737"/>
    </source>
</evidence>
<dbReference type="CDD" id="cd19696">
    <property type="entry name" value="bHLH-PAS_AhR_like"/>
    <property type="match status" value="1"/>
</dbReference>
<dbReference type="Pfam" id="PF00989">
    <property type="entry name" value="PAS"/>
    <property type="match status" value="1"/>
</dbReference>
<dbReference type="GO" id="GO:1904613">
    <property type="term" value="P:cellular response to 2,3,7,8-tetrachlorodibenzodioxine"/>
    <property type="evidence" value="ECO:0007669"/>
    <property type="project" value="UniProtKB-ARBA"/>
</dbReference>
<dbReference type="Pfam" id="PF08447">
    <property type="entry name" value="PAS_3"/>
    <property type="match status" value="1"/>
</dbReference>
<feature type="region of interest" description="Disordered" evidence="14">
    <location>
        <begin position="1"/>
        <end position="43"/>
    </location>
</feature>
<evidence type="ECO:0000256" key="11">
    <source>
        <dbReference type="ARBA" id="ARBA00023159"/>
    </source>
</evidence>
<dbReference type="GO" id="GO:0000976">
    <property type="term" value="F:transcription cis-regulatory region binding"/>
    <property type="evidence" value="ECO:0007669"/>
    <property type="project" value="TreeGrafter"/>
</dbReference>
<keyword evidence="8" id="KW-0805">Transcription regulation</keyword>
<dbReference type="GO" id="GO:0034751">
    <property type="term" value="C:aryl hydrocarbon receptor complex"/>
    <property type="evidence" value="ECO:0007669"/>
    <property type="project" value="TreeGrafter"/>
</dbReference>
<dbReference type="InterPro" id="IPR035965">
    <property type="entry name" value="PAS-like_dom_sf"/>
</dbReference>
<dbReference type="FunFam" id="3.30.450.20:FF:000035">
    <property type="entry name" value="Aryl hydrocarbon receptor"/>
    <property type="match status" value="1"/>
</dbReference>
<dbReference type="FunFam" id="4.10.280.10:FF:000024">
    <property type="entry name" value="Aryl hydrocarbon receptor 2"/>
    <property type="match status" value="1"/>
</dbReference>
<dbReference type="GO" id="GO:0005737">
    <property type="term" value="C:cytoplasm"/>
    <property type="evidence" value="ECO:0007669"/>
    <property type="project" value="UniProtKB-SubCell"/>
</dbReference>
<evidence type="ECO:0000256" key="13">
    <source>
        <dbReference type="ARBA" id="ARBA00023242"/>
    </source>
</evidence>
<evidence type="ECO:0000256" key="8">
    <source>
        <dbReference type="ARBA" id="ARBA00023015"/>
    </source>
</evidence>
<dbReference type="OMA" id="FHQEEDP"/>
<reference evidence="17 18" key="1">
    <citation type="journal article" date="2011" name="Genome Biol. Evol.">
        <title>Integration of the genetic map and genome assembly of fugu facilitates insights into distinct features of genome evolution in teleosts and mammals.</title>
        <authorList>
            <person name="Kai W."/>
            <person name="Kikuchi K."/>
            <person name="Tohari S."/>
            <person name="Chew A.K."/>
            <person name="Tay A."/>
            <person name="Fujiwara A."/>
            <person name="Hosoya S."/>
            <person name="Suetake H."/>
            <person name="Naruse K."/>
            <person name="Brenner S."/>
            <person name="Suzuki Y."/>
            <person name="Venkatesh B."/>
        </authorList>
    </citation>
    <scope>NUCLEOTIDE SEQUENCE [LARGE SCALE GENOMIC DNA]</scope>
</reference>
<dbReference type="GO" id="GO:0046983">
    <property type="term" value="F:protein dimerization activity"/>
    <property type="evidence" value="ECO:0007669"/>
    <property type="project" value="InterPro"/>
</dbReference>
<evidence type="ECO:0000256" key="14">
    <source>
        <dbReference type="SAM" id="MobiDB-lite"/>
    </source>
</evidence>
<dbReference type="InterPro" id="IPR011598">
    <property type="entry name" value="bHLH_dom"/>
</dbReference>
<dbReference type="NCBIfam" id="TIGR00229">
    <property type="entry name" value="sensory_box"/>
    <property type="match status" value="1"/>
</dbReference>
<gene>
    <name evidence="17" type="primary">ahr2a</name>
</gene>
<dbReference type="Proteomes" id="UP000005226">
    <property type="component" value="Chromosome 1"/>
</dbReference>
<evidence type="ECO:0000256" key="10">
    <source>
        <dbReference type="ARBA" id="ARBA00023125"/>
    </source>
</evidence>
<dbReference type="CDD" id="cd00130">
    <property type="entry name" value="PAS"/>
    <property type="match status" value="2"/>
</dbReference>
<dbReference type="InterPro" id="IPR036638">
    <property type="entry name" value="HLH_DNA-bd_sf"/>
</dbReference>
<sequence>MLGNPSSYANKKRKKPDLKQKKPSNGSDVVKSNPSKRHRDRLNGELERLTELLPFSEEVRTRLDKLSVLRLSVGYLRVKSYCSASIRSRRTSPLSPGASGQNGSSTDAAGSSEGDLLLQALNGFVMVVTSEGSVFYVSPTIKDYLGFHQSDVVHQSVFELIHTDDRESFRQQLHFALNPPAETDADGRQSCGSAVTYSPDQLPPENSSFLERTFVCRFRCLLDNSSGFLALSFQGRLKYLHGQNGLRDSRTCSHPQLALFTIAVPVHPPPIVEIRAKMLLFQSKHKLDFTPMGIDSRGRVVLGYSETELCMKGSGYQFIHAADMMYCADNHLRMIKTGESGMTVFRLLSKSSGWVWVKANAKLIYKGGRPDFIIAYQRALVNAEGEEYLRQRRLQLPFSFTTGEAVLYDTGPTVDISQFQFNKVFADGDLAKNVAPGSLLDSFLKQDETAYTNTSSSPLPVDQVFMNSRALLSIPSDAWPENGAASAAGVVKEEAKQSMMAVIDNLEREDLCSALRGLDADDTEVAQWENALNRLNQSEDHRNSVGSQLESVFTSDIFDYIDSILFKENGEDLNGTHPSCFSPANHLQEPLRPTAAGLCGPPSFPTPSPGCAYAPHCQQQGGLSASAGSTQTFSNTRKLSHLPSDVEAVPDASAAFQSCGRMHVGFPPEPSQHPRQILLQSQTELPSNGELLQSTVEQQLVDILSPLVPCGDVNPPALNVPVSFSSARLKNNLPLQTYNRQLQEWQQVPQAGVTQHVHGQMPAHHGLTSGNSILWSNNVPVLTPGQQGALACSRAATRSTCMFEQHFSSSPAGGDATTLSGSSGLRWGDVYMDQSPPQASCYFQHRHSEPVVGTSAISQEDVSISPLSDPSTPSSTEHAFSIQQYLGCHTQTLVSHCGIFPALLGSFYMIHFGNRPLSLCCFHIKGRFL</sequence>
<dbReference type="Pfam" id="PF00010">
    <property type="entry name" value="HLH"/>
    <property type="match status" value="1"/>
</dbReference>
<dbReference type="PROSITE" id="PS50112">
    <property type="entry name" value="PAS"/>
    <property type="match status" value="1"/>
</dbReference>
<dbReference type="PROSITE" id="PS50888">
    <property type="entry name" value="BHLH"/>
    <property type="match status" value="1"/>
</dbReference>
<dbReference type="AlphaFoldDB" id="H2TFF1"/>
<dbReference type="PANTHER" id="PTHR10649">
    <property type="entry name" value="ARYL HYDROCARBON RECEPTOR"/>
    <property type="match status" value="1"/>
</dbReference>
<evidence type="ECO:0000313" key="18">
    <source>
        <dbReference type="Proteomes" id="UP000005226"/>
    </source>
</evidence>
<dbReference type="SUPFAM" id="SSF55785">
    <property type="entry name" value="PYP-like sensor domain (PAS domain)"/>
    <property type="match status" value="2"/>
</dbReference>
<dbReference type="InterPro" id="IPR039091">
    <property type="entry name" value="AHR/AHRR"/>
</dbReference>